<protein>
    <submittedName>
        <fullName evidence="1">CESAB</fullName>
    </submittedName>
</protein>
<name>A0A0A9G3H5_ARUDO</name>
<proteinExistence type="predicted"/>
<organism evidence="1">
    <name type="scientific">Arundo donax</name>
    <name type="common">Giant reed</name>
    <name type="synonym">Donax arundinaceus</name>
    <dbReference type="NCBI Taxonomy" id="35708"/>
    <lineage>
        <taxon>Eukaryota</taxon>
        <taxon>Viridiplantae</taxon>
        <taxon>Streptophyta</taxon>
        <taxon>Embryophyta</taxon>
        <taxon>Tracheophyta</taxon>
        <taxon>Spermatophyta</taxon>
        <taxon>Magnoliopsida</taxon>
        <taxon>Liliopsida</taxon>
        <taxon>Poales</taxon>
        <taxon>Poaceae</taxon>
        <taxon>PACMAD clade</taxon>
        <taxon>Arundinoideae</taxon>
        <taxon>Arundineae</taxon>
        <taxon>Arundo</taxon>
    </lineage>
</organism>
<reference evidence="1" key="2">
    <citation type="journal article" date="2015" name="Data Brief">
        <title>Shoot transcriptome of the giant reed, Arundo donax.</title>
        <authorList>
            <person name="Barrero R.A."/>
            <person name="Guerrero F.D."/>
            <person name="Moolhuijzen P."/>
            <person name="Goolsby J.A."/>
            <person name="Tidwell J."/>
            <person name="Bellgard S.E."/>
            <person name="Bellgard M.I."/>
        </authorList>
    </citation>
    <scope>NUCLEOTIDE SEQUENCE</scope>
    <source>
        <tissue evidence="1">Shoot tissue taken approximately 20 cm above the soil surface</tissue>
    </source>
</reference>
<dbReference type="PROSITE" id="PS51257">
    <property type="entry name" value="PROKAR_LIPOPROTEIN"/>
    <property type="match status" value="1"/>
</dbReference>
<reference evidence="1" key="1">
    <citation type="submission" date="2014-09" db="EMBL/GenBank/DDBJ databases">
        <authorList>
            <person name="Magalhaes I.L.F."/>
            <person name="Oliveira U."/>
            <person name="Santos F.R."/>
            <person name="Vidigal T.H.D.A."/>
            <person name="Brescovit A.D."/>
            <person name="Santos A.J."/>
        </authorList>
    </citation>
    <scope>NUCLEOTIDE SEQUENCE</scope>
    <source>
        <tissue evidence="1">Shoot tissue taken approximately 20 cm above the soil surface</tissue>
    </source>
</reference>
<accession>A0A0A9G3H5</accession>
<dbReference type="EMBL" id="GBRH01178834">
    <property type="protein sequence ID" value="JAE19062.1"/>
    <property type="molecule type" value="Transcribed_RNA"/>
</dbReference>
<evidence type="ECO:0000313" key="1">
    <source>
        <dbReference type="EMBL" id="JAE19062.1"/>
    </source>
</evidence>
<dbReference type="AlphaFoldDB" id="A0A0A9G3H5"/>
<sequence>MQSAKLGSGALGSTACRRQNGTARPRMLACLHCRRRRSRPASPAG</sequence>